<accession>A0A2T7BD01</accession>
<evidence type="ECO:0000313" key="3">
    <source>
        <dbReference type="EMBL" id="PUZ22971.1"/>
    </source>
</evidence>
<dbReference type="GO" id="GO:0009244">
    <property type="term" value="P:lipopolysaccharide core region biosynthetic process"/>
    <property type="evidence" value="ECO:0007669"/>
    <property type="project" value="TreeGrafter"/>
</dbReference>
<sequence>MEPELIPAHPWKGKRPPQRVLAIRLQAMGDTVVTLPYLQCLRNSLPPGTQLDLLTRKEVSPIPSDLQLFDHVYAIGGKRSHRKQLLLAMLLLPKLWWRRYEVVIDLQHNRVSTLVRKALRPLAWSAFDRYSPRAAGERTRLTIEAAGLGPNHFDAGYTFNASTFDEDAILKACGWDGKSKLVILNPAAAFPTRHWPMAYYVAFAKRWLTAYPDTQFVALGIGFIKERAAFLKTVLGERLLYMIDNTLPSEGFRLLRRAQFVLSEDSGLMHMAWVLNRPTVVLLGGTRSDWVRPQHRHGLVFSSDDLPCGNCMLEACPFGDVHCLTRFTPDLVFEKVNAFIQSLG</sequence>
<reference evidence="3 4" key="1">
    <citation type="submission" date="2018-04" db="EMBL/GenBank/DDBJ databases">
        <title>Chitinophaga fuyangensis sp. nov., isolated from soil in a chemical factory.</title>
        <authorList>
            <person name="Chen K."/>
        </authorList>
    </citation>
    <scope>NUCLEOTIDE SEQUENCE [LARGE SCALE GENOMIC DNA]</scope>
    <source>
        <strain evidence="3 4">LY-1</strain>
    </source>
</reference>
<evidence type="ECO:0008006" key="5">
    <source>
        <dbReference type="Google" id="ProtNLM"/>
    </source>
</evidence>
<dbReference type="Gene3D" id="3.40.50.2000">
    <property type="entry name" value="Glycogen Phosphorylase B"/>
    <property type="match status" value="2"/>
</dbReference>
<dbReference type="CDD" id="cd03789">
    <property type="entry name" value="GT9_LPS_heptosyltransferase"/>
    <property type="match status" value="1"/>
</dbReference>
<evidence type="ECO:0000256" key="2">
    <source>
        <dbReference type="ARBA" id="ARBA00022679"/>
    </source>
</evidence>
<dbReference type="RefSeq" id="WP_108688715.1">
    <property type="nucleotide sequence ID" value="NZ_QCYK01000003.1"/>
</dbReference>
<dbReference type="OrthoDB" id="9797795at2"/>
<dbReference type="Proteomes" id="UP000244450">
    <property type="component" value="Unassembled WGS sequence"/>
</dbReference>
<dbReference type="AlphaFoldDB" id="A0A2T7BD01"/>
<keyword evidence="2" id="KW-0808">Transferase</keyword>
<keyword evidence="1" id="KW-0328">Glycosyltransferase</keyword>
<dbReference type="GO" id="GO:0008713">
    <property type="term" value="F:ADP-heptose-lipopolysaccharide heptosyltransferase activity"/>
    <property type="evidence" value="ECO:0007669"/>
    <property type="project" value="TreeGrafter"/>
</dbReference>
<name>A0A2T7BD01_9BACT</name>
<evidence type="ECO:0000256" key="1">
    <source>
        <dbReference type="ARBA" id="ARBA00022676"/>
    </source>
</evidence>
<proteinExistence type="predicted"/>
<dbReference type="SUPFAM" id="SSF53756">
    <property type="entry name" value="UDP-Glycosyltransferase/glycogen phosphorylase"/>
    <property type="match status" value="1"/>
</dbReference>
<evidence type="ECO:0000313" key="4">
    <source>
        <dbReference type="Proteomes" id="UP000244450"/>
    </source>
</evidence>
<organism evidence="3 4">
    <name type="scientific">Chitinophaga parva</name>
    <dbReference type="NCBI Taxonomy" id="2169414"/>
    <lineage>
        <taxon>Bacteria</taxon>
        <taxon>Pseudomonadati</taxon>
        <taxon>Bacteroidota</taxon>
        <taxon>Chitinophagia</taxon>
        <taxon>Chitinophagales</taxon>
        <taxon>Chitinophagaceae</taxon>
        <taxon>Chitinophaga</taxon>
    </lineage>
</organism>
<comment type="caution">
    <text evidence="3">The sequence shown here is derived from an EMBL/GenBank/DDBJ whole genome shotgun (WGS) entry which is preliminary data.</text>
</comment>
<dbReference type="InterPro" id="IPR051199">
    <property type="entry name" value="LPS_LOS_Heptosyltrfase"/>
</dbReference>
<dbReference type="EMBL" id="QCYK01000003">
    <property type="protein sequence ID" value="PUZ22971.1"/>
    <property type="molecule type" value="Genomic_DNA"/>
</dbReference>
<protein>
    <recommendedName>
        <fullName evidence="5">Glycosyltransferase family 9 protein</fullName>
    </recommendedName>
</protein>
<dbReference type="GO" id="GO:0005829">
    <property type="term" value="C:cytosol"/>
    <property type="evidence" value="ECO:0007669"/>
    <property type="project" value="TreeGrafter"/>
</dbReference>
<keyword evidence="4" id="KW-1185">Reference proteome</keyword>
<gene>
    <name evidence="3" type="ORF">DCC81_21400</name>
</gene>
<dbReference type="Pfam" id="PF01075">
    <property type="entry name" value="Glyco_transf_9"/>
    <property type="match status" value="1"/>
</dbReference>
<dbReference type="InterPro" id="IPR002201">
    <property type="entry name" value="Glyco_trans_9"/>
</dbReference>
<dbReference type="PANTHER" id="PTHR30160">
    <property type="entry name" value="TETRAACYLDISACCHARIDE 4'-KINASE-RELATED"/>
    <property type="match status" value="1"/>
</dbReference>